<evidence type="ECO:0000313" key="2">
    <source>
        <dbReference type="EMBL" id="CAH7669827.1"/>
    </source>
</evidence>
<keyword evidence="1" id="KW-1133">Transmembrane helix</keyword>
<sequence>MEKRFQSHGDLGMGHTEHTERIFILILFYTSSFKFFIVCLQGFTFSQIAMRLACIFIFHHFVSLPVRARFEAFDYPSAEYRIAEVGENSSALNSYQPENYNHSPTPGNNYEKFYDYNGQQQTGKHQHWPEINVNDPYFRPVSPHVDTGHLNHQTHTELENDSNINFDQTDWSQIIDFNDYSDLLNPEENEFYTSTDFPRFESAPPARSDEQDFVSNLGSGNLDSIFDGLPEVSGVFDDPMFYSDQNPHPHYGLSGRTSTVDDAQMDIDPNIHPKFNEAQNMIDQSFGLTSYSPYDFPHHQGSDCSSSFEWAQNSMNPTNIPMDNSITNSEAIDFGQNVQPLFNPPYTDFTITPAIGGINQKSAPFSREPTVTPYQEVSPLLRETLFQKINNPPVASTGRKRNKFGSIMTFKSLLKQCDIIHQKEKFQNYEETFFKKGYIQKTNDNVDTISRRDHKLIHDFIYTLYDQTLTQFYSQIALFANEIKIPAFIDRSKQRYRIRDWEIEFRNYIYETSMLMINQLKICVKHLKFLQIDVDGKGKTEEFNHVDNDDVAKFLKLFWKSYVEFSEKGIEALLTRKDRDTPNLIITYMKGYKIENVFKKIQFKISKPSTIDSRGFISNHVLVAYFRKKLAFSSWNKISSSSEKVPWNKDLFPLIDEAILVEFVEYFSSISKLQNI</sequence>
<dbReference type="Proteomes" id="UP001153365">
    <property type="component" value="Unassembled WGS sequence"/>
</dbReference>
<proteinExistence type="predicted"/>
<evidence type="ECO:0000256" key="1">
    <source>
        <dbReference type="SAM" id="Phobius"/>
    </source>
</evidence>
<dbReference type="EMBL" id="CALTRL010000820">
    <property type="protein sequence ID" value="CAH7669827.1"/>
    <property type="molecule type" value="Genomic_DNA"/>
</dbReference>
<name>A0AAV0AMJ3_PHAPC</name>
<feature type="transmembrane region" description="Helical" evidence="1">
    <location>
        <begin position="21"/>
        <end position="43"/>
    </location>
</feature>
<reference evidence="2" key="1">
    <citation type="submission" date="2022-06" db="EMBL/GenBank/DDBJ databases">
        <authorList>
            <consortium name="SYNGENTA / RWTH Aachen University"/>
        </authorList>
    </citation>
    <scope>NUCLEOTIDE SEQUENCE</scope>
</reference>
<comment type="caution">
    <text evidence="2">The sequence shown here is derived from an EMBL/GenBank/DDBJ whole genome shotgun (WGS) entry which is preliminary data.</text>
</comment>
<gene>
    <name evidence="2" type="ORF">PPACK8108_LOCUS4476</name>
</gene>
<keyword evidence="1" id="KW-0812">Transmembrane</keyword>
<protein>
    <submittedName>
        <fullName evidence="2">Uncharacterized protein</fullName>
    </submittedName>
</protein>
<accession>A0AAV0AMJ3</accession>
<keyword evidence="3" id="KW-1185">Reference proteome</keyword>
<dbReference type="AlphaFoldDB" id="A0AAV0AMJ3"/>
<keyword evidence="1" id="KW-0472">Membrane</keyword>
<evidence type="ECO:0000313" key="3">
    <source>
        <dbReference type="Proteomes" id="UP001153365"/>
    </source>
</evidence>
<organism evidence="2 3">
    <name type="scientific">Phakopsora pachyrhizi</name>
    <name type="common">Asian soybean rust disease fungus</name>
    <dbReference type="NCBI Taxonomy" id="170000"/>
    <lineage>
        <taxon>Eukaryota</taxon>
        <taxon>Fungi</taxon>
        <taxon>Dikarya</taxon>
        <taxon>Basidiomycota</taxon>
        <taxon>Pucciniomycotina</taxon>
        <taxon>Pucciniomycetes</taxon>
        <taxon>Pucciniales</taxon>
        <taxon>Phakopsoraceae</taxon>
        <taxon>Phakopsora</taxon>
    </lineage>
</organism>